<dbReference type="SUPFAM" id="SSF58100">
    <property type="entry name" value="Bacterial hemolysins"/>
    <property type="match status" value="1"/>
</dbReference>
<dbReference type="InParanoid" id="A0A2K3CWC2"/>
<dbReference type="Proteomes" id="UP000006906">
    <property type="component" value="Chromosome 15"/>
</dbReference>
<dbReference type="GeneID" id="66056379"/>
<dbReference type="EMBL" id="CM008976">
    <property type="protein sequence ID" value="PNW72584.1"/>
    <property type="molecule type" value="Genomic_DNA"/>
</dbReference>
<sequence length="139" mass="15369">MHKCNCVYSAGAAPAHLPGKQVRLRTAVRAGALYTRPARHGRSVLERKLNKVLTNQGKMQKDIGKMQKDIGKMQKDIGEMQKDISQLKQDTAVNKALVAINLTPVASLVLGVCEMSFCISPMLQPPPETLKLVYTKCYF</sequence>
<gene>
    <name evidence="1" type="ORF">CHLRE_15g634913v5</name>
</gene>
<protein>
    <submittedName>
        <fullName evidence="1">Uncharacterized protein</fullName>
    </submittedName>
</protein>
<dbReference type="Gramene" id="PNW72584">
    <property type="protein sequence ID" value="PNW72584"/>
    <property type="gene ID" value="CHLRE_15g634913v5"/>
</dbReference>
<keyword evidence="2" id="KW-1185">Reference proteome</keyword>
<dbReference type="OrthoDB" id="526683at2759"/>
<dbReference type="KEGG" id="cre:CHLRE_15g634913v5"/>
<evidence type="ECO:0000313" key="1">
    <source>
        <dbReference type="EMBL" id="PNW72584.1"/>
    </source>
</evidence>
<dbReference type="RefSeq" id="XP_042916356.1">
    <property type="nucleotide sequence ID" value="XM_043070498.1"/>
</dbReference>
<accession>A0A2K3CWC2</accession>
<dbReference type="AlphaFoldDB" id="A0A2K3CWC2"/>
<dbReference type="Gene3D" id="1.20.5.170">
    <property type="match status" value="1"/>
</dbReference>
<organism evidence="1 2">
    <name type="scientific">Chlamydomonas reinhardtii</name>
    <name type="common">Chlamydomonas smithii</name>
    <dbReference type="NCBI Taxonomy" id="3055"/>
    <lineage>
        <taxon>Eukaryota</taxon>
        <taxon>Viridiplantae</taxon>
        <taxon>Chlorophyta</taxon>
        <taxon>core chlorophytes</taxon>
        <taxon>Chlorophyceae</taxon>
        <taxon>CS clade</taxon>
        <taxon>Chlamydomonadales</taxon>
        <taxon>Chlamydomonadaceae</taxon>
        <taxon>Chlamydomonas</taxon>
    </lineage>
</organism>
<evidence type="ECO:0000313" key="2">
    <source>
        <dbReference type="Proteomes" id="UP000006906"/>
    </source>
</evidence>
<reference evidence="1 2" key="1">
    <citation type="journal article" date="2007" name="Science">
        <title>The Chlamydomonas genome reveals the evolution of key animal and plant functions.</title>
        <authorList>
            <person name="Merchant S.S."/>
            <person name="Prochnik S.E."/>
            <person name="Vallon O."/>
            <person name="Harris E.H."/>
            <person name="Karpowicz S.J."/>
            <person name="Witman G.B."/>
            <person name="Terry A."/>
            <person name="Salamov A."/>
            <person name="Fritz-Laylin L.K."/>
            <person name="Marechal-Drouard L."/>
            <person name="Marshall W.F."/>
            <person name="Qu L.H."/>
            <person name="Nelson D.R."/>
            <person name="Sanderfoot A.A."/>
            <person name="Spalding M.H."/>
            <person name="Kapitonov V.V."/>
            <person name="Ren Q."/>
            <person name="Ferris P."/>
            <person name="Lindquist E."/>
            <person name="Shapiro H."/>
            <person name="Lucas S.M."/>
            <person name="Grimwood J."/>
            <person name="Schmutz J."/>
            <person name="Cardol P."/>
            <person name="Cerutti H."/>
            <person name="Chanfreau G."/>
            <person name="Chen C.L."/>
            <person name="Cognat V."/>
            <person name="Croft M.T."/>
            <person name="Dent R."/>
            <person name="Dutcher S."/>
            <person name="Fernandez E."/>
            <person name="Fukuzawa H."/>
            <person name="Gonzalez-Ballester D."/>
            <person name="Gonzalez-Halphen D."/>
            <person name="Hallmann A."/>
            <person name="Hanikenne M."/>
            <person name="Hippler M."/>
            <person name="Inwood W."/>
            <person name="Jabbari K."/>
            <person name="Kalanon M."/>
            <person name="Kuras R."/>
            <person name="Lefebvre P.A."/>
            <person name="Lemaire S.D."/>
            <person name="Lobanov A.V."/>
            <person name="Lohr M."/>
            <person name="Manuell A."/>
            <person name="Meier I."/>
            <person name="Mets L."/>
            <person name="Mittag M."/>
            <person name="Mittelmeier T."/>
            <person name="Moroney J.V."/>
            <person name="Moseley J."/>
            <person name="Napoli C."/>
            <person name="Nedelcu A.M."/>
            <person name="Niyogi K."/>
            <person name="Novoselov S.V."/>
            <person name="Paulsen I.T."/>
            <person name="Pazour G."/>
            <person name="Purton S."/>
            <person name="Ral J.P."/>
            <person name="Riano-Pachon D.M."/>
            <person name="Riekhof W."/>
            <person name="Rymarquis L."/>
            <person name="Schroda M."/>
            <person name="Stern D."/>
            <person name="Umen J."/>
            <person name="Willows R."/>
            <person name="Wilson N."/>
            <person name="Zimmer S.L."/>
            <person name="Allmer J."/>
            <person name="Balk J."/>
            <person name="Bisova K."/>
            <person name="Chen C.J."/>
            <person name="Elias M."/>
            <person name="Gendler K."/>
            <person name="Hauser C."/>
            <person name="Lamb M.R."/>
            <person name="Ledford H."/>
            <person name="Long J.C."/>
            <person name="Minagawa J."/>
            <person name="Page M.D."/>
            <person name="Pan J."/>
            <person name="Pootakham W."/>
            <person name="Roje S."/>
            <person name="Rose A."/>
            <person name="Stahlberg E."/>
            <person name="Terauchi A.M."/>
            <person name="Yang P."/>
            <person name="Ball S."/>
            <person name="Bowler C."/>
            <person name="Dieckmann C.L."/>
            <person name="Gladyshev V.N."/>
            <person name="Green P."/>
            <person name="Jorgensen R."/>
            <person name="Mayfield S."/>
            <person name="Mueller-Roeber B."/>
            <person name="Rajamani S."/>
            <person name="Sayre R.T."/>
            <person name="Brokstein P."/>
            <person name="Dubchak I."/>
            <person name="Goodstein D."/>
            <person name="Hornick L."/>
            <person name="Huang Y.W."/>
            <person name="Jhaveri J."/>
            <person name="Luo Y."/>
            <person name="Martinez D."/>
            <person name="Ngau W.C."/>
            <person name="Otillar B."/>
            <person name="Poliakov A."/>
            <person name="Porter A."/>
            <person name="Szajkowski L."/>
            <person name="Werner G."/>
            <person name="Zhou K."/>
            <person name="Grigoriev I.V."/>
            <person name="Rokhsar D.S."/>
            <person name="Grossman A.R."/>
        </authorList>
    </citation>
    <scope>NUCLEOTIDE SEQUENCE [LARGE SCALE GENOMIC DNA]</scope>
    <source>
        <strain evidence="2">CC-503</strain>
    </source>
</reference>
<name>A0A2K3CWC2_CHLRE</name>
<proteinExistence type="predicted"/>